<protein>
    <submittedName>
        <fullName evidence="2">Uncharacterized protein</fullName>
    </submittedName>
</protein>
<dbReference type="EMBL" id="JBGBPQ010000011">
    <property type="protein sequence ID" value="KAL1515946.1"/>
    <property type="molecule type" value="Genomic_DNA"/>
</dbReference>
<organism evidence="2 3">
    <name type="scientific">Prymnesium parvum</name>
    <name type="common">Toxic golden alga</name>
    <dbReference type="NCBI Taxonomy" id="97485"/>
    <lineage>
        <taxon>Eukaryota</taxon>
        <taxon>Haptista</taxon>
        <taxon>Haptophyta</taxon>
        <taxon>Prymnesiophyceae</taxon>
        <taxon>Prymnesiales</taxon>
        <taxon>Prymnesiaceae</taxon>
        <taxon>Prymnesium</taxon>
    </lineage>
</organism>
<proteinExistence type="predicted"/>
<dbReference type="Pfam" id="PF14825">
    <property type="entry name" value="CFAP77"/>
    <property type="match status" value="1"/>
</dbReference>
<accession>A0AB34JB72</accession>
<evidence type="ECO:0000256" key="1">
    <source>
        <dbReference type="SAM" id="MobiDB-lite"/>
    </source>
</evidence>
<dbReference type="PANTHER" id="PTHR28617">
    <property type="entry name" value="CILIA- AND FLAGELLA-ASSOCIATED PROTEIN 77"/>
    <property type="match status" value="1"/>
</dbReference>
<dbReference type="Proteomes" id="UP001515480">
    <property type="component" value="Unassembled WGS sequence"/>
</dbReference>
<evidence type="ECO:0000313" key="3">
    <source>
        <dbReference type="Proteomes" id="UP001515480"/>
    </source>
</evidence>
<feature type="region of interest" description="Disordered" evidence="1">
    <location>
        <begin position="174"/>
        <end position="233"/>
    </location>
</feature>
<name>A0AB34JB72_PRYPA</name>
<reference evidence="2 3" key="1">
    <citation type="journal article" date="2024" name="Science">
        <title>Giant polyketide synthase enzymes in the biosynthesis of giant marine polyether toxins.</title>
        <authorList>
            <person name="Fallon T.R."/>
            <person name="Shende V.V."/>
            <person name="Wierzbicki I.H."/>
            <person name="Pendleton A.L."/>
            <person name="Watervoot N.F."/>
            <person name="Auber R.P."/>
            <person name="Gonzalez D.J."/>
            <person name="Wisecaver J.H."/>
            <person name="Moore B.S."/>
        </authorList>
    </citation>
    <scope>NUCLEOTIDE SEQUENCE [LARGE SCALE GENOMIC DNA]</scope>
    <source>
        <strain evidence="2 3">12B1</strain>
    </source>
</reference>
<sequence length="233" mass="25440">MSSKGGKGTEAIGYSHDRRDLTATPLCGAHRNTGKNALLVKPMLGTVKATTYDLPKDFEHEYGLAQVRDGLTSEMVVGSWAHHDGTQGMMPARDFKSLNKAAVVSGCVDTKAIADFRKTHDIRLKLGSEKRVEKKPYDENTAFGRPTRPSTPFGNIVSHGFRYDWVMTAEPAESAVQRMKPKKPTPTRSSLGHAAANKAKLAKSQTEEIVAPPESTWKMSKFSNVPSKIGKQG</sequence>
<dbReference type="PANTHER" id="PTHR28617:SF1">
    <property type="entry name" value="CILIA- AND FLAGELLA-ASSOCIATED PROTEIN 77"/>
    <property type="match status" value="1"/>
</dbReference>
<dbReference type="AlphaFoldDB" id="A0AB34JB72"/>
<comment type="caution">
    <text evidence="2">The sequence shown here is derived from an EMBL/GenBank/DDBJ whole genome shotgun (WGS) entry which is preliminary data.</text>
</comment>
<dbReference type="InterPro" id="IPR029147">
    <property type="entry name" value="CFAP77"/>
</dbReference>
<keyword evidence="3" id="KW-1185">Reference proteome</keyword>
<gene>
    <name evidence="2" type="ORF">AB1Y20_002560</name>
</gene>
<feature type="compositionally biased region" description="Polar residues" evidence="1">
    <location>
        <begin position="217"/>
        <end position="226"/>
    </location>
</feature>
<evidence type="ECO:0000313" key="2">
    <source>
        <dbReference type="EMBL" id="KAL1515946.1"/>
    </source>
</evidence>